<keyword evidence="3" id="KW-1185">Reference proteome</keyword>
<organism evidence="2 3">
    <name type="scientific">Clostridium faecium</name>
    <dbReference type="NCBI Taxonomy" id="2762223"/>
    <lineage>
        <taxon>Bacteria</taxon>
        <taxon>Bacillati</taxon>
        <taxon>Bacillota</taxon>
        <taxon>Clostridia</taxon>
        <taxon>Eubacteriales</taxon>
        <taxon>Clostridiaceae</taxon>
        <taxon>Clostridium</taxon>
    </lineage>
</organism>
<reference evidence="2 3" key="1">
    <citation type="submission" date="2020-08" db="EMBL/GenBank/DDBJ databases">
        <title>A Genomic Blueprint of the Chicken Gut Microbiome.</title>
        <authorList>
            <person name="Gilroy R."/>
            <person name="Ravi A."/>
            <person name="Getino M."/>
            <person name="Pursley I."/>
            <person name="Horton D.L."/>
            <person name="Alikhan N.-F."/>
            <person name="Baker D."/>
            <person name="Gharbi K."/>
            <person name="Hall N."/>
            <person name="Watson M."/>
            <person name="Adriaenssens E.M."/>
            <person name="Foster-Nyarko E."/>
            <person name="Jarju S."/>
            <person name="Secka A."/>
            <person name="Antonio M."/>
            <person name="Oren A."/>
            <person name="Chaudhuri R."/>
            <person name="La Ragione R.M."/>
            <person name="Hildebrand F."/>
            <person name="Pallen M.J."/>
        </authorList>
    </citation>
    <scope>NUCLEOTIDE SEQUENCE [LARGE SCALE GENOMIC DNA]</scope>
    <source>
        <strain evidence="2 3">N37</strain>
    </source>
</reference>
<dbReference type="Proteomes" id="UP000627166">
    <property type="component" value="Unassembled WGS sequence"/>
</dbReference>
<proteinExistence type="predicted"/>
<dbReference type="EMBL" id="JACSQB010000114">
    <property type="protein sequence ID" value="MBD8048159.1"/>
    <property type="molecule type" value="Genomic_DNA"/>
</dbReference>
<accession>A0ABR8YWF0</accession>
<feature type="compositionally biased region" description="Polar residues" evidence="1">
    <location>
        <begin position="115"/>
        <end position="127"/>
    </location>
</feature>
<evidence type="ECO:0000256" key="1">
    <source>
        <dbReference type="SAM" id="MobiDB-lite"/>
    </source>
</evidence>
<feature type="compositionally biased region" description="Polar residues" evidence="1">
    <location>
        <begin position="61"/>
        <end position="75"/>
    </location>
</feature>
<name>A0ABR8YWF0_9CLOT</name>
<comment type="caution">
    <text evidence="2">The sequence shown here is derived from an EMBL/GenBank/DDBJ whole genome shotgun (WGS) entry which is preliminary data.</text>
</comment>
<dbReference type="RefSeq" id="WP_191741114.1">
    <property type="nucleotide sequence ID" value="NZ_JACSQB010000114.1"/>
</dbReference>
<feature type="compositionally biased region" description="Basic and acidic residues" evidence="1">
    <location>
        <begin position="76"/>
        <end position="88"/>
    </location>
</feature>
<evidence type="ECO:0000313" key="3">
    <source>
        <dbReference type="Proteomes" id="UP000627166"/>
    </source>
</evidence>
<sequence>MTTKVKTIRFDEDTPLGQWASNQEDFSKSTRKALDFVIQRFGTGDLFSAIVDEALHKEANRSSYGVKQPQQTQETSNEKPETEEKVNEVEESAPVIEEEPVKKTTSGLKAKVQSKRSSQSNRTNKNGSGERKTRKGINLNMLSD</sequence>
<feature type="region of interest" description="Disordered" evidence="1">
    <location>
        <begin position="59"/>
        <end position="144"/>
    </location>
</feature>
<gene>
    <name evidence="2" type="ORF">H9637_14115</name>
</gene>
<evidence type="ECO:0000313" key="2">
    <source>
        <dbReference type="EMBL" id="MBD8048159.1"/>
    </source>
</evidence>
<protein>
    <submittedName>
        <fullName evidence="2">Uncharacterized protein</fullName>
    </submittedName>
</protein>